<comment type="catalytic activity">
    <reaction evidence="3">
        <text>(E)-feruloyl-CoA + 2-oxoglutarate + O2 = (E)-6-hydroxyferuloyl-CoA + succinate + CO2</text>
        <dbReference type="Rhea" id="RHEA:57856"/>
        <dbReference type="ChEBI" id="CHEBI:15379"/>
        <dbReference type="ChEBI" id="CHEBI:16526"/>
        <dbReference type="ChEBI" id="CHEBI:16810"/>
        <dbReference type="ChEBI" id="CHEBI:30031"/>
        <dbReference type="ChEBI" id="CHEBI:87305"/>
        <dbReference type="ChEBI" id="CHEBI:142390"/>
        <dbReference type="EC" id="1.14.11.61"/>
    </reaction>
</comment>
<dbReference type="InterPro" id="IPR027443">
    <property type="entry name" value="IPNS-like_sf"/>
</dbReference>
<dbReference type="Proteomes" id="UP001152484">
    <property type="component" value="Unassembled WGS sequence"/>
</dbReference>
<reference evidence="5" key="1">
    <citation type="submission" date="2022-07" db="EMBL/GenBank/DDBJ databases">
        <authorList>
            <person name="Macas J."/>
            <person name="Novak P."/>
            <person name="Neumann P."/>
        </authorList>
    </citation>
    <scope>NUCLEOTIDE SEQUENCE</scope>
</reference>
<dbReference type="EC" id="1.14.11.61" evidence="2"/>
<evidence type="ECO:0000256" key="2">
    <source>
        <dbReference type="ARBA" id="ARBA00012885"/>
    </source>
</evidence>
<gene>
    <name evidence="5" type="ORF">CEURO_LOCUS10504</name>
</gene>
<organism evidence="5 6">
    <name type="scientific">Cuscuta europaea</name>
    <name type="common">European dodder</name>
    <dbReference type="NCBI Taxonomy" id="41803"/>
    <lineage>
        <taxon>Eukaryota</taxon>
        <taxon>Viridiplantae</taxon>
        <taxon>Streptophyta</taxon>
        <taxon>Embryophyta</taxon>
        <taxon>Tracheophyta</taxon>
        <taxon>Spermatophyta</taxon>
        <taxon>Magnoliopsida</taxon>
        <taxon>eudicotyledons</taxon>
        <taxon>Gunneridae</taxon>
        <taxon>Pentapetalae</taxon>
        <taxon>asterids</taxon>
        <taxon>lamiids</taxon>
        <taxon>Solanales</taxon>
        <taxon>Convolvulaceae</taxon>
        <taxon>Cuscuteae</taxon>
        <taxon>Cuscuta</taxon>
        <taxon>Cuscuta subgen. Cuscuta</taxon>
    </lineage>
</organism>
<comment type="caution">
    <text evidence="5">The sequence shown here is derived from an EMBL/GenBank/DDBJ whole genome shotgun (WGS) entry which is preliminary data.</text>
</comment>
<comment type="pathway">
    <text evidence="1">Phenylpropanoid metabolism.</text>
</comment>
<proteinExistence type="predicted"/>
<evidence type="ECO:0000259" key="4">
    <source>
        <dbReference type="Pfam" id="PF03171"/>
    </source>
</evidence>
<protein>
    <recommendedName>
        <fullName evidence="2">feruloyl-CoA 6-hydroxylase</fullName>
        <ecNumber evidence="2">1.14.11.61</ecNumber>
    </recommendedName>
</protein>
<dbReference type="EMBL" id="CAMAPE010000019">
    <property type="protein sequence ID" value="CAH9088503.1"/>
    <property type="molecule type" value="Genomic_DNA"/>
</dbReference>
<dbReference type="OrthoDB" id="288590at2759"/>
<dbReference type="AlphaFoldDB" id="A0A9P0Z7B0"/>
<dbReference type="Gene3D" id="2.60.120.330">
    <property type="entry name" value="B-lactam Antibiotic, Isopenicillin N Synthase, Chain"/>
    <property type="match status" value="1"/>
</dbReference>
<sequence>MMTNGIFKSPVHRVLSSSQRDRISVAMFYVPEIGKEIGPEEGLLLDGEKQRVYKKVKDYGDLYLENYVPKWEGHKTIVAHSTCLDAANKFYQYASIVVC</sequence>
<dbReference type="SUPFAM" id="SSF51197">
    <property type="entry name" value="Clavaminate synthase-like"/>
    <property type="match status" value="1"/>
</dbReference>
<accession>A0A9P0Z7B0</accession>
<evidence type="ECO:0000313" key="5">
    <source>
        <dbReference type="EMBL" id="CAH9088503.1"/>
    </source>
</evidence>
<evidence type="ECO:0000256" key="1">
    <source>
        <dbReference type="ARBA" id="ARBA00004918"/>
    </source>
</evidence>
<feature type="domain" description="Isopenicillin N synthase-like Fe(2+) 2OG dioxygenase" evidence="4">
    <location>
        <begin position="1"/>
        <end position="31"/>
    </location>
</feature>
<name>A0A9P0Z7B0_CUSEU</name>
<dbReference type="InterPro" id="IPR044861">
    <property type="entry name" value="IPNS-like_FE2OG_OXY"/>
</dbReference>
<evidence type="ECO:0000256" key="3">
    <source>
        <dbReference type="ARBA" id="ARBA00048503"/>
    </source>
</evidence>
<evidence type="ECO:0000313" key="6">
    <source>
        <dbReference type="Proteomes" id="UP001152484"/>
    </source>
</evidence>
<dbReference type="Pfam" id="PF03171">
    <property type="entry name" value="2OG-FeII_Oxy"/>
    <property type="match status" value="1"/>
</dbReference>
<keyword evidence="6" id="KW-1185">Reference proteome</keyword>